<feature type="domain" description="ABC transporter" evidence="8">
    <location>
        <begin position="4"/>
        <end position="234"/>
    </location>
</feature>
<evidence type="ECO:0000313" key="9">
    <source>
        <dbReference type="EMBL" id="TDQ78412.1"/>
    </source>
</evidence>
<keyword evidence="7" id="KW-0472">Membrane</keyword>
<evidence type="ECO:0000256" key="2">
    <source>
        <dbReference type="ARBA" id="ARBA00022448"/>
    </source>
</evidence>
<dbReference type="Pfam" id="PF00005">
    <property type="entry name" value="ABC_tran"/>
    <property type="match status" value="1"/>
</dbReference>
<dbReference type="GO" id="GO:0008643">
    <property type="term" value="P:carbohydrate transport"/>
    <property type="evidence" value="ECO:0007669"/>
    <property type="project" value="InterPro"/>
</dbReference>
<dbReference type="OrthoDB" id="7929164at2"/>
<evidence type="ECO:0000256" key="3">
    <source>
        <dbReference type="ARBA" id="ARBA00022475"/>
    </source>
</evidence>
<evidence type="ECO:0000256" key="7">
    <source>
        <dbReference type="ARBA" id="ARBA00023136"/>
    </source>
</evidence>
<dbReference type="InterPro" id="IPR008995">
    <property type="entry name" value="Mo/tungstate-bd_C_term_dom"/>
</dbReference>
<organism evidence="9 10">
    <name type="scientific">Dongia mobilis</name>
    <dbReference type="NCBI Taxonomy" id="578943"/>
    <lineage>
        <taxon>Bacteria</taxon>
        <taxon>Pseudomonadati</taxon>
        <taxon>Pseudomonadota</taxon>
        <taxon>Alphaproteobacteria</taxon>
        <taxon>Rhodospirillales</taxon>
        <taxon>Dongiaceae</taxon>
        <taxon>Dongia</taxon>
    </lineage>
</organism>
<keyword evidence="3" id="KW-1003">Cell membrane</keyword>
<dbReference type="GO" id="GO:0140359">
    <property type="term" value="F:ABC-type transporter activity"/>
    <property type="evidence" value="ECO:0007669"/>
    <property type="project" value="InterPro"/>
</dbReference>
<dbReference type="Proteomes" id="UP000295783">
    <property type="component" value="Unassembled WGS sequence"/>
</dbReference>
<evidence type="ECO:0000256" key="4">
    <source>
        <dbReference type="ARBA" id="ARBA00022741"/>
    </source>
</evidence>
<evidence type="ECO:0000259" key="8">
    <source>
        <dbReference type="PROSITE" id="PS50893"/>
    </source>
</evidence>
<dbReference type="SMART" id="SM00382">
    <property type="entry name" value="AAA"/>
    <property type="match status" value="1"/>
</dbReference>
<dbReference type="Gene3D" id="3.40.50.300">
    <property type="entry name" value="P-loop containing nucleotide triphosphate hydrolases"/>
    <property type="match status" value="1"/>
</dbReference>
<keyword evidence="4" id="KW-0547">Nucleotide-binding</keyword>
<keyword evidence="10" id="KW-1185">Reference proteome</keyword>
<accession>A0A4R6WEU9</accession>
<dbReference type="CDD" id="cd03301">
    <property type="entry name" value="ABC_MalK_N"/>
    <property type="match status" value="1"/>
</dbReference>
<comment type="similarity">
    <text evidence="1">Belongs to the ABC transporter superfamily.</text>
</comment>
<dbReference type="InterPro" id="IPR047641">
    <property type="entry name" value="ABC_transpr_MalK/UgpC-like"/>
</dbReference>
<dbReference type="RefSeq" id="WP_133614913.1">
    <property type="nucleotide sequence ID" value="NZ_SNYW01000013.1"/>
</dbReference>
<keyword evidence="5 9" id="KW-0067">ATP-binding</keyword>
<sequence>MAGVTFSNLSKSYGNVPVVKALDLTLKSGEFTVLLGPSGCGKTTLLRMLAGLEEVTEGEIAIDGRVVTDLHASERDIAMVFQSYALYPHLDVAGNIGFPLEVRGLPKSEIAAKVRSVAGMLGLLELLTRKPKQLSGGQRQRVALGRAMVRDPKVFLFDEPLSNLDANMREEMRSELIRFHRETGKSIVYVTHDQVEAMTMAQRIIVMRQGSIQQNGTPFEIYKQPKNDFVAQFVGSPGMNILDTDFAGCLRLGGAPLTVPAGFDLSGGQVAKLGIRPEDIRLGTSATTEASLSFPVRLVDVQPLGATMIIDLKTVGGNLPLIALAEWRDPGISPNSEIEVVVPISAVHKFAADGVRIC</sequence>
<dbReference type="InterPro" id="IPR012340">
    <property type="entry name" value="NA-bd_OB-fold"/>
</dbReference>
<dbReference type="Pfam" id="PF17912">
    <property type="entry name" value="OB_MalK"/>
    <property type="match status" value="1"/>
</dbReference>
<evidence type="ECO:0000256" key="6">
    <source>
        <dbReference type="ARBA" id="ARBA00022967"/>
    </source>
</evidence>
<keyword evidence="2" id="KW-0813">Transport</keyword>
<dbReference type="GO" id="GO:0005524">
    <property type="term" value="F:ATP binding"/>
    <property type="evidence" value="ECO:0007669"/>
    <property type="project" value="UniProtKB-KW"/>
</dbReference>
<protein>
    <submittedName>
        <fullName evidence="9">Carbohydrate ABC transporter ATP-binding protein (CUT1 family)</fullName>
    </submittedName>
</protein>
<dbReference type="GO" id="GO:0055052">
    <property type="term" value="C:ATP-binding cassette (ABC) transporter complex, substrate-binding subunit-containing"/>
    <property type="evidence" value="ECO:0007669"/>
    <property type="project" value="TreeGrafter"/>
</dbReference>
<reference evidence="9 10" key="1">
    <citation type="submission" date="2019-03" db="EMBL/GenBank/DDBJ databases">
        <title>Genomic Encyclopedia of Type Strains, Phase III (KMG-III): the genomes of soil and plant-associated and newly described type strains.</title>
        <authorList>
            <person name="Whitman W."/>
        </authorList>
    </citation>
    <scope>NUCLEOTIDE SEQUENCE [LARGE SCALE GENOMIC DNA]</scope>
    <source>
        <strain evidence="9 10">CGMCC 1.7660</strain>
    </source>
</reference>
<dbReference type="InterPro" id="IPR003439">
    <property type="entry name" value="ABC_transporter-like_ATP-bd"/>
</dbReference>
<dbReference type="InterPro" id="IPR040582">
    <property type="entry name" value="OB_MalK-like"/>
</dbReference>
<name>A0A4R6WEU9_9PROT</name>
<dbReference type="EMBL" id="SNYW01000013">
    <property type="protein sequence ID" value="TDQ78412.1"/>
    <property type="molecule type" value="Genomic_DNA"/>
</dbReference>
<dbReference type="Gene3D" id="2.40.50.100">
    <property type="match status" value="1"/>
</dbReference>
<dbReference type="AlphaFoldDB" id="A0A4R6WEU9"/>
<dbReference type="PANTHER" id="PTHR43875:SF15">
    <property type="entry name" value="TREHALOSE IMPORT ATP-BINDING PROTEIN SUGC"/>
    <property type="match status" value="1"/>
</dbReference>
<gene>
    <name evidence="9" type="ORF">A8950_3460</name>
</gene>
<dbReference type="InterPro" id="IPR027417">
    <property type="entry name" value="P-loop_NTPase"/>
</dbReference>
<dbReference type="InterPro" id="IPR015855">
    <property type="entry name" value="ABC_transpr_MalK-like"/>
</dbReference>
<evidence type="ECO:0000313" key="10">
    <source>
        <dbReference type="Proteomes" id="UP000295783"/>
    </source>
</evidence>
<dbReference type="SUPFAM" id="SSF52540">
    <property type="entry name" value="P-loop containing nucleoside triphosphate hydrolases"/>
    <property type="match status" value="1"/>
</dbReference>
<evidence type="ECO:0000256" key="1">
    <source>
        <dbReference type="ARBA" id="ARBA00005417"/>
    </source>
</evidence>
<proteinExistence type="inferred from homology"/>
<dbReference type="PROSITE" id="PS00211">
    <property type="entry name" value="ABC_TRANSPORTER_1"/>
    <property type="match status" value="1"/>
</dbReference>
<dbReference type="InterPro" id="IPR017871">
    <property type="entry name" value="ABC_transporter-like_CS"/>
</dbReference>
<dbReference type="SUPFAM" id="SSF50331">
    <property type="entry name" value="MOP-like"/>
    <property type="match status" value="1"/>
</dbReference>
<dbReference type="InterPro" id="IPR003593">
    <property type="entry name" value="AAA+_ATPase"/>
</dbReference>
<dbReference type="Gene3D" id="2.40.50.140">
    <property type="entry name" value="Nucleic acid-binding proteins"/>
    <property type="match status" value="1"/>
</dbReference>
<dbReference type="GO" id="GO:0016887">
    <property type="term" value="F:ATP hydrolysis activity"/>
    <property type="evidence" value="ECO:0007669"/>
    <property type="project" value="InterPro"/>
</dbReference>
<dbReference type="PROSITE" id="PS50893">
    <property type="entry name" value="ABC_TRANSPORTER_2"/>
    <property type="match status" value="1"/>
</dbReference>
<dbReference type="PANTHER" id="PTHR43875">
    <property type="entry name" value="MALTODEXTRIN IMPORT ATP-BINDING PROTEIN MSMX"/>
    <property type="match status" value="1"/>
</dbReference>
<keyword evidence="6" id="KW-1278">Translocase</keyword>
<evidence type="ECO:0000256" key="5">
    <source>
        <dbReference type="ARBA" id="ARBA00022840"/>
    </source>
</evidence>
<comment type="caution">
    <text evidence="9">The sequence shown here is derived from an EMBL/GenBank/DDBJ whole genome shotgun (WGS) entry which is preliminary data.</text>
</comment>
<dbReference type="FunFam" id="3.40.50.300:FF:000042">
    <property type="entry name" value="Maltose/maltodextrin ABC transporter, ATP-binding protein"/>
    <property type="match status" value="1"/>
</dbReference>